<dbReference type="WBParaSite" id="PDA_v2.g23226.t1">
    <property type="protein sequence ID" value="PDA_v2.g23226.t1"/>
    <property type="gene ID" value="PDA_v2.g23226"/>
</dbReference>
<evidence type="ECO:0000313" key="2">
    <source>
        <dbReference type="Proteomes" id="UP000887578"/>
    </source>
</evidence>
<accession>A0A914PWQ4</accession>
<organism evidence="2 3">
    <name type="scientific">Panagrolaimus davidi</name>
    <dbReference type="NCBI Taxonomy" id="227884"/>
    <lineage>
        <taxon>Eukaryota</taxon>
        <taxon>Metazoa</taxon>
        <taxon>Ecdysozoa</taxon>
        <taxon>Nematoda</taxon>
        <taxon>Chromadorea</taxon>
        <taxon>Rhabditida</taxon>
        <taxon>Tylenchina</taxon>
        <taxon>Panagrolaimomorpha</taxon>
        <taxon>Panagrolaimoidea</taxon>
        <taxon>Panagrolaimidae</taxon>
        <taxon>Panagrolaimus</taxon>
    </lineage>
</organism>
<dbReference type="AlphaFoldDB" id="A0A914PWQ4"/>
<feature type="transmembrane region" description="Helical" evidence="1">
    <location>
        <begin position="6"/>
        <end position="25"/>
    </location>
</feature>
<evidence type="ECO:0000313" key="3">
    <source>
        <dbReference type="WBParaSite" id="PDA_v2.g23226.t1"/>
    </source>
</evidence>
<keyword evidence="1" id="KW-1133">Transmembrane helix</keyword>
<dbReference type="Proteomes" id="UP000887578">
    <property type="component" value="Unplaced"/>
</dbReference>
<keyword evidence="1" id="KW-0812">Transmembrane</keyword>
<reference evidence="3" key="1">
    <citation type="submission" date="2022-11" db="UniProtKB">
        <authorList>
            <consortium name="WormBaseParasite"/>
        </authorList>
    </citation>
    <scope>IDENTIFICATION</scope>
</reference>
<evidence type="ECO:0000256" key="1">
    <source>
        <dbReference type="SAM" id="Phobius"/>
    </source>
</evidence>
<proteinExistence type="predicted"/>
<name>A0A914PWQ4_9BILA</name>
<dbReference type="InterPro" id="IPR004951">
    <property type="entry name" value="DUF268_CAE_spp"/>
</dbReference>
<protein>
    <submittedName>
        <fullName evidence="3">Methyltransferase type 11 domain-containing protein</fullName>
    </submittedName>
</protein>
<keyword evidence="1" id="KW-0472">Membrane</keyword>
<sequence>MTFMKAYLITMFSAFCIILFMRKLFFHKNYDLNKFSTAKGLVDIEEINKNVFNIFDEWQKVADNGLTIDPPKEIPKPTEFLLNNYTRLEYYYWNQTPKNTNLTLEYWNQTYIDNLVKAAKINPSKVPLSYLDECLSVYTATKHFGIKDKIGAVIGSQQPWAEVFLLANGVKHITTVDYYQLSINHPKMDFLYAPDLPLKKEKYYGKFDFIVAFSSIEHSGLGRYGDPIDPIGDIREMNKIHCMLKPNGLLYLGFSVGVDKIAYNAHRIYGRMRLAMMFEGLLFLFRWLSTKNLF</sequence>
<keyword evidence="2" id="KW-1185">Reference proteome</keyword>
<dbReference type="Pfam" id="PF03269">
    <property type="entry name" value="DUF268"/>
    <property type="match status" value="1"/>
</dbReference>